<dbReference type="PANTHER" id="PTHR44943">
    <property type="entry name" value="CELLULOSE SYNTHASE OPERON PROTEIN C"/>
    <property type="match status" value="1"/>
</dbReference>
<organism evidence="4 5">
    <name type="scientific">Moorena producens PAL-8-15-08-1</name>
    <dbReference type="NCBI Taxonomy" id="1458985"/>
    <lineage>
        <taxon>Bacteria</taxon>
        <taxon>Bacillati</taxon>
        <taxon>Cyanobacteriota</taxon>
        <taxon>Cyanophyceae</taxon>
        <taxon>Coleofasciculales</taxon>
        <taxon>Coleofasciculaceae</taxon>
        <taxon>Moorena</taxon>
    </lineage>
</organism>
<keyword evidence="1" id="KW-0677">Repeat</keyword>
<dbReference type="SUPFAM" id="SSF48452">
    <property type="entry name" value="TPR-like"/>
    <property type="match status" value="1"/>
</dbReference>
<evidence type="ECO:0000256" key="1">
    <source>
        <dbReference type="ARBA" id="ARBA00022737"/>
    </source>
</evidence>
<protein>
    <submittedName>
        <fullName evidence="4">Uncharacterized protein</fullName>
    </submittedName>
</protein>
<dbReference type="EMBL" id="CP017599">
    <property type="protein sequence ID" value="AOX04037.1"/>
    <property type="molecule type" value="Genomic_DNA"/>
</dbReference>
<keyword evidence="2 3" id="KW-0802">TPR repeat</keyword>
<name>A0A1D8U2B0_9CYAN</name>
<gene>
    <name evidence="4" type="ORF">BJP34_35535</name>
</gene>
<evidence type="ECO:0000313" key="4">
    <source>
        <dbReference type="EMBL" id="AOX04037.1"/>
    </source>
</evidence>
<evidence type="ECO:0000313" key="5">
    <source>
        <dbReference type="Proteomes" id="UP000177870"/>
    </source>
</evidence>
<dbReference type="OrthoDB" id="556371at2"/>
<dbReference type="PROSITE" id="PS50005">
    <property type="entry name" value="TPR"/>
    <property type="match status" value="1"/>
</dbReference>
<dbReference type="RefSeq" id="WP_070396402.1">
    <property type="nucleotide sequence ID" value="NZ_CP017599.1"/>
</dbReference>
<dbReference type="InterPro" id="IPR051685">
    <property type="entry name" value="Ycf3/AcsC/BcsC/TPR_MFPF"/>
</dbReference>
<dbReference type="Gene3D" id="1.25.40.10">
    <property type="entry name" value="Tetratricopeptide repeat domain"/>
    <property type="match status" value="2"/>
</dbReference>
<dbReference type="InterPro" id="IPR019734">
    <property type="entry name" value="TPR_rpt"/>
</dbReference>
<reference evidence="5" key="1">
    <citation type="submission" date="2016-10" db="EMBL/GenBank/DDBJ databases">
        <title>Comparative genomics uncovers the prolific and rare metabolic potential of the cyanobacterial genus Moorea.</title>
        <authorList>
            <person name="Leao T."/>
            <person name="Castelao G."/>
            <person name="Korobeynikov A."/>
            <person name="Monroe E.A."/>
            <person name="Podell S."/>
            <person name="Glukhov E."/>
            <person name="Allen E."/>
            <person name="Gerwick W.H."/>
            <person name="Gerwick L."/>
        </authorList>
    </citation>
    <scope>NUCLEOTIDE SEQUENCE [LARGE SCALE GENOMIC DNA]</scope>
    <source>
        <strain evidence="5">PAL-8-15-08-1</strain>
    </source>
</reference>
<evidence type="ECO:0000256" key="3">
    <source>
        <dbReference type="PROSITE-ProRule" id="PRU00339"/>
    </source>
</evidence>
<accession>A0A1D8U2B0</accession>
<dbReference type="Pfam" id="PF13414">
    <property type="entry name" value="TPR_11"/>
    <property type="match status" value="1"/>
</dbReference>
<sequence>MSTYELETALNCYQEALKKLEKSQSPQVKEVLGILNARDTVQTAWSEYNQVSTTHQELLVELDALLKSKAEQITKVIDLAKYRNSFQPPATAWWWRLETEAPPHLWDRWDWLWRGLTVGSWTVNLSLLVDIVPRFLSAGTGVAGVAVVAFPSILTLLQARSELTQAGKEGFEKLLNRLRIPKHYHQEAKFASTLLLFGVLVLLSLKKPAFSDWYNRQGVKKYNQGQLAGAEGDYLQALALDPDNAKAHYNLGSLYEDLQEFNKAKSQYQFAVKGNLIKAKNNLARLWILENKPELATPLLWKSLQEIPEEQVRIRYNLMKNLGWALLQQQQLEQAETILTGAIALASTAEGMEQIKTRASAHCLLAQVYEQQTRNGEALEQWQTCCQLGSIVNPDQPKWLNLAHKALKEAGKPSCNRKNGKS</sequence>
<dbReference type="KEGG" id="mpro:BJP34_35535"/>
<dbReference type="SMART" id="SM00028">
    <property type="entry name" value="TPR"/>
    <property type="match status" value="5"/>
</dbReference>
<evidence type="ECO:0000256" key="2">
    <source>
        <dbReference type="ARBA" id="ARBA00022803"/>
    </source>
</evidence>
<proteinExistence type="predicted"/>
<dbReference type="Proteomes" id="UP000177870">
    <property type="component" value="Chromosome"/>
</dbReference>
<dbReference type="InterPro" id="IPR011990">
    <property type="entry name" value="TPR-like_helical_dom_sf"/>
</dbReference>
<dbReference type="AlphaFoldDB" id="A0A1D8U2B0"/>
<dbReference type="PANTHER" id="PTHR44943:SF8">
    <property type="entry name" value="TPR REPEAT-CONTAINING PROTEIN MJ0263"/>
    <property type="match status" value="1"/>
</dbReference>
<dbReference type="STRING" id="1458985.BJP34_35535"/>
<feature type="repeat" description="TPR" evidence="3">
    <location>
        <begin position="211"/>
        <end position="244"/>
    </location>
</feature>